<evidence type="ECO:0000313" key="9">
    <source>
        <dbReference type="Proteomes" id="UP001628091"/>
    </source>
</evidence>
<dbReference type="NCBIfam" id="TIGR00126">
    <property type="entry name" value="deoC"/>
    <property type="match status" value="1"/>
</dbReference>
<dbReference type="CDD" id="cd00959">
    <property type="entry name" value="DeoC"/>
    <property type="match status" value="1"/>
</dbReference>
<evidence type="ECO:0000313" key="8">
    <source>
        <dbReference type="EMBL" id="GAB1580710.1"/>
    </source>
</evidence>
<dbReference type="PIRSF" id="PIRSF001357">
    <property type="entry name" value="DeoC"/>
    <property type="match status" value="1"/>
</dbReference>
<dbReference type="EMBL" id="BAAFZP010000001">
    <property type="protein sequence ID" value="GAB1580710.1"/>
    <property type="molecule type" value="Genomic_DNA"/>
</dbReference>
<dbReference type="Proteomes" id="UP001628091">
    <property type="component" value="Unassembled WGS sequence"/>
</dbReference>
<dbReference type="Gene3D" id="3.20.20.70">
    <property type="entry name" value="Aldolase class I"/>
    <property type="match status" value="1"/>
</dbReference>
<organism evidence="8 9">
    <name type="scientific">Phyllobacterium phragmitis</name>
    <dbReference type="NCBI Taxonomy" id="2670329"/>
    <lineage>
        <taxon>Bacteria</taxon>
        <taxon>Pseudomonadati</taxon>
        <taxon>Pseudomonadota</taxon>
        <taxon>Alphaproteobacteria</taxon>
        <taxon>Hyphomicrobiales</taxon>
        <taxon>Phyllobacteriaceae</taxon>
        <taxon>Phyllobacterium</taxon>
    </lineage>
</organism>
<dbReference type="SMART" id="SM01133">
    <property type="entry name" value="DeoC"/>
    <property type="match status" value="1"/>
</dbReference>
<dbReference type="PANTHER" id="PTHR10889:SF3">
    <property type="entry name" value="DEOXYRIBOSE-PHOSPHATE ALDOLASE"/>
    <property type="match status" value="1"/>
</dbReference>
<dbReference type="RefSeq" id="WP_407863662.1">
    <property type="nucleotide sequence ID" value="NZ_BAAFZP010000001.1"/>
</dbReference>
<evidence type="ECO:0000256" key="1">
    <source>
        <dbReference type="ARBA" id="ARBA00004816"/>
    </source>
</evidence>
<proteinExistence type="inferred from homology"/>
<evidence type="ECO:0000256" key="3">
    <source>
        <dbReference type="ARBA" id="ARBA00012515"/>
    </source>
</evidence>
<comment type="pathway">
    <text evidence="1">Carbohydrate degradation; 2-deoxy-D-ribose 1-phosphate degradation; D-glyceraldehyde 3-phosphate and acetaldehyde from 2-deoxy-alpha-D-ribose 1-phosphate: step 2/2.</text>
</comment>
<evidence type="ECO:0000256" key="7">
    <source>
        <dbReference type="NCBIfam" id="TIGR00126"/>
    </source>
</evidence>
<keyword evidence="5" id="KW-0704">Schiff base</keyword>
<dbReference type="SUPFAM" id="SSF51569">
    <property type="entry name" value="Aldolase"/>
    <property type="match status" value="1"/>
</dbReference>
<dbReference type="Pfam" id="PF01791">
    <property type="entry name" value="DeoC"/>
    <property type="match status" value="1"/>
</dbReference>
<evidence type="ECO:0000256" key="2">
    <source>
        <dbReference type="ARBA" id="ARBA00009473"/>
    </source>
</evidence>
<name>A0ABQ0GVN7_9HYPH</name>
<dbReference type="PANTHER" id="PTHR10889">
    <property type="entry name" value="DEOXYRIBOSE-PHOSPHATE ALDOLASE"/>
    <property type="match status" value="1"/>
</dbReference>
<dbReference type="InterPro" id="IPR002915">
    <property type="entry name" value="DeoC/FbaB/LacD_aldolase"/>
</dbReference>
<reference evidence="8 9" key="1">
    <citation type="submission" date="2024-10" db="EMBL/GenBank/DDBJ databases">
        <title>Isolation, draft genome sequencing and identification of Phyllobacterium sp. NSA23, isolated from leaf soil.</title>
        <authorList>
            <person name="Akita H."/>
        </authorList>
    </citation>
    <scope>NUCLEOTIDE SEQUENCE [LARGE SCALE GENOMIC DNA]</scope>
    <source>
        <strain evidence="8 9">NSA23</strain>
    </source>
</reference>
<protein>
    <recommendedName>
        <fullName evidence="3 7">Deoxyribose-phosphate aldolase</fullName>
        <ecNumber evidence="3 7">4.1.2.4</ecNumber>
    </recommendedName>
</protein>
<comment type="similarity">
    <text evidence="2">Belongs to the DeoC/FbaB aldolase family. DeoC type 2 subfamily.</text>
</comment>
<comment type="catalytic activity">
    <reaction evidence="6">
        <text>2-deoxy-D-ribose 5-phosphate = D-glyceraldehyde 3-phosphate + acetaldehyde</text>
        <dbReference type="Rhea" id="RHEA:12821"/>
        <dbReference type="ChEBI" id="CHEBI:15343"/>
        <dbReference type="ChEBI" id="CHEBI:59776"/>
        <dbReference type="ChEBI" id="CHEBI:62877"/>
        <dbReference type="EC" id="4.1.2.4"/>
    </reaction>
</comment>
<keyword evidence="4" id="KW-0456">Lyase</keyword>
<evidence type="ECO:0000256" key="4">
    <source>
        <dbReference type="ARBA" id="ARBA00023239"/>
    </source>
</evidence>
<evidence type="ECO:0000256" key="5">
    <source>
        <dbReference type="ARBA" id="ARBA00023270"/>
    </source>
</evidence>
<gene>
    <name evidence="8" type="primary">deoC</name>
    <name evidence="8" type="ORF">PPNSA23_06530</name>
</gene>
<comment type="caution">
    <text evidence="8">The sequence shown here is derived from an EMBL/GenBank/DDBJ whole genome shotgun (WGS) entry which is preliminary data.</text>
</comment>
<accession>A0ABQ0GVN7</accession>
<dbReference type="EC" id="4.1.2.4" evidence="3 7"/>
<keyword evidence="9" id="KW-1185">Reference proteome</keyword>
<dbReference type="InterPro" id="IPR013785">
    <property type="entry name" value="Aldolase_TIM"/>
</dbReference>
<sequence>MNVDDRRALALRVLPLIDLTDLDENSSPQAVAALSARAITPHGPTAAICIWPRFVETAKALLHGTGVRIATVVNFPHGGTDMDAVLAETEKAIADGADEIDLVLPYRDFAANGAVISRQMIKSVKKLCGNKARLKVILETGELADEALIEAASEVALEEGADFIKTSTGKVEVNATPEAVRIMLEAIREFRRDAGIKPSGGIRTLEDAGHYLDLADEVMGKGWTAPETFRFGASRLLDDVLAALNGNGSAAADSAGY</sequence>
<dbReference type="InterPro" id="IPR011343">
    <property type="entry name" value="DeoC"/>
</dbReference>
<evidence type="ECO:0000256" key="6">
    <source>
        <dbReference type="ARBA" id="ARBA00048791"/>
    </source>
</evidence>